<sequence>MSAKQFMPDQKITHADYALLLVRALGLSGAGENSFLNVAQDDYFYGELMTANKLGIVNGQADGRFQPKQSISRQEMFVITARALRAAGLWNSMPETSGAVSAVASVPAASRAVSATASVPAASRAFSGAAFAPAASGAVSAAASVPAASGAVSAVASVPAASFSDQNHIALYAAEDIAAPAAAGYLQGDTRQQLNPTAYSTRAEAAVLLYRILGLE</sequence>
<dbReference type="Proteomes" id="UP000249890">
    <property type="component" value="Chromosome"/>
</dbReference>
<proteinExistence type="predicted"/>
<gene>
    <name evidence="2" type="ORF">B9T62_05915</name>
</gene>
<evidence type="ECO:0000313" key="3">
    <source>
        <dbReference type="Proteomes" id="UP000249890"/>
    </source>
</evidence>
<dbReference type="AlphaFoldDB" id="A0A2Z2KNM7"/>
<reference evidence="2 3" key="1">
    <citation type="submission" date="2017-06" db="EMBL/GenBank/DDBJ databases">
        <title>Complete genome sequence of Paenibacillus donghaensis KCTC 13049T isolated from East Sea sediment, South Korea.</title>
        <authorList>
            <person name="Jung B.K."/>
            <person name="Hong S.-J."/>
            <person name="Shin J.-H."/>
        </authorList>
    </citation>
    <scope>NUCLEOTIDE SEQUENCE [LARGE SCALE GENOMIC DNA]</scope>
    <source>
        <strain evidence="2 3">KCTC 13049</strain>
    </source>
</reference>
<dbReference type="KEGG" id="pdh:B9T62_05915"/>
<dbReference type="OrthoDB" id="9809781at2"/>
<dbReference type="InterPro" id="IPR001119">
    <property type="entry name" value="SLH_dom"/>
</dbReference>
<feature type="domain" description="SLH" evidence="1">
    <location>
        <begin position="160"/>
        <end position="216"/>
    </location>
</feature>
<organism evidence="2 3">
    <name type="scientific">Paenibacillus donghaensis</name>
    <dbReference type="NCBI Taxonomy" id="414771"/>
    <lineage>
        <taxon>Bacteria</taxon>
        <taxon>Bacillati</taxon>
        <taxon>Bacillota</taxon>
        <taxon>Bacilli</taxon>
        <taxon>Bacillales</taxon>
        <taxon>Paenibacillaceae</taxon>
        <taxon>Paenibacillus</taxon>
    </lineage>
</organism>
<evidence type="ECO:0000259" key="1">
    <source>
        <dbReference type="PROSITE" id="PS51272"/>
    </source>
</evidence>
<protein>
    <recommendedName>
        <fullName evidence="1">SLH domain-containing protein</fullName>
    </recommendedName>
</protein>
<dbReference type="Pfam" id="PF00395">
    <property type="entry name" value="SLH"/>
    <property type="match status" value="2"/>
</dbReference>
<feature type="domain" description="SLH" evidence="1">
    <location>
        <begin position="31"/>
        <end position="94"/>
    </location>
</feature>
<evidence type="ECO:0000313" key="2">
    <source>
        <dbReference type="EMBL" id="ASA20378.1"/>
    </source>
</evidence>
<dbReference type="PROSITE" id="PS51272">
    <property type="entry name" value="SLH"/>
    <property type="match status" value="2"/>
</dbReference>
<keyword evidence="3" id="KW-1185">Reference proteome</keyword>
<dbReference type="EMBL" id="CP021780">
    <property type="protein sequence ID" value="ASA20378.1"/>
    <property type="molecule type" value="Genomic_DNA"/>
</dbReference>
<accession>A0A2Z2KNM7</accession>
<name>A0A2Z2KNM7_9BACL</name>